<dbReference type="EMBL" id="QBKP01000008">
    <property type="protein sequence ID" value="PTX49100.1"/>
    <property type="molecule type" value="Genomic_DNA"/>
</dbReference>
<sequence>MMNPCEAAHIVTMLDEPELLLNPGEVAPTYSPEVEAEARRICAEEYNNWFSETYGQLPN</sequence>
<evidence type="ECO:0000313" key="2">
    <source>
        <dbReference type="Proteomes" id="UP000244224"/>
    </source>
</evidence>
<comment type="caution">
    <text evidence="1">The sequence shown here is derived from an EMBL/GenBank/DDBJ whole genome shotgun (WGS) entry which is preliminary data.</text>
</comment>
<keyword evidence="2" id="KW-1185">Reference proteome</keyword>
<dbReference type="Proteomes" id="UP000244224">
    <property type="component" value="Unassembled WGS sequence"/>
</dbReference>
<accession>A0A2T6AZ66</accession>
<dbReference type="RefSeq" id="WP_108129362.1">
    <property type="nucleotide sequence ID" value="NZ_QBKP01000008.1"/>
</dbReference>
<dbReference type="AlphaFoldDB" id="A0A2T6AZ66"/>
<reference evidence="1 2" key="1">
    <citation type="submission" date="2018-04" db="EMBL/GenBank/DDBJ databases">
        <title>Genomic Encyclopedia of Archaeal and Bacterial Type Strains, Phase II (KMG-II): from individual species to whole genera.</title>
        <authorList>
            <person name="Goeker M."/>
        </authorList>
    </citation>
    <scope>NUCLEOTIDE SEQUENCE [LARGE SCALE GENOMIC DNA]</scope>
    <source>
        <strain evidence="1 2">DSM 21823</strain>
    </source>
</reference>
<organism evidence="1 2">
    <name type="scientific">Gemmobacter caeni</name>
    <dbReference type="NCBI Taxonomy" id="589035"/>
    <lineage>
        <taxon>Bacteria</taxon>
        <taxon>Pseudomonadati</taxon>
        <taxon>Pseudomonadota</taxon>
        <taxon>Alphaproteobacteria</taxon>
        <taxon>Rhodobacterales</taxon>
        <taxon>Paracoccaceae</taxon>
        <taxon>Gemmobacter</taxon>
    </lineage>
</organism>
<name>A0A2T6AZ66_9RHOB</name>
<protein>
    <submittedName>
        <fullName evidence="1">Uncharacterized protein</fullName>
    </submittedName>
</protein>
<evidence type="ECO:0000313" key="1">
    <source>
        <dbReference type="EMBL" id="PTX49100.1"/>
    </source>
</evidence>
<gene>
    <name evidence="1" type="ORF">C8N34_108210</name>
</gene>
<proteinExistence type="predicted"/>